<dbReference type="STRING" id="720554.Clocl_2179"/>
<dbReference type="InterPro" id="IPR013420">
    <property type="entry name" value="CRISPR-assoc_prot_Cas8b/Csh1_C"/>
</dbReference>
<dbReference type="NCBIfam" id="TIGR02591">
    <property type="entry name" value="cas_Csh1"/>
    <property type="match status" value="1"/>
</dbReference>
<protein>
    <submittedName>
        <fullName evidence="1">CRISPR-associated protein, Csh1 family</fullName>
    </submittedName>
</protein>
<evidence type="ECO:0000313" key="1">
    <source>
        <dbReference type="EMBL" id="AEV68772.1"/>
    </source>
</evidence>
<dbReference type="HOGENOM" id="CLU_475498_0_0_9"/>
<name>G8LX81_ACECE</name>
<accession>G8LX81</accession>
<proteinExistence type="predicted"/>
<dbReference type="eggNOG" id="ENOG502Z952">
    <property type="taxonomic scope" value="Bacteria"/>
</dbReference>
<dbReference type="EMBL" id="CP003065">
    <property type="protein sequence ID" value="AEV68772.1"/>
    <property type="molecule type" value="Genomic_DNA"/>
</dbReference>
<dbReference type="CDD" id="cd09730">
    <property type="entry name" value="Cas8a1_I-A"/>
    <property type="match status" value="1"/>
</dbReference>
<keyword evidence="2" id="KW-1185">Reference proteome</keyword>
<organism evidence="1 2">
    <name type="scientific">Acetivibrio clariflavus (strain DSM 19732 / NBRC 101661 / EBR45)</name>
    <name type="common">Clostridium clariflavum</name>
    <dbReference type="NCBI Taxonomy" id="720554"/>
    <lineage>
        <taxon>Bacteria</taxon>
        <taxon>Bacillati</taxon>
        <taxon>Bacillota</taxon>
        <taxon>Clostridia</taxon>
        <taxon>Eubacteriales</taxon>
        <taxon>Oscillospiraceae</taxon>
        <taxon>Acetivibrio</taxon>
    </lineage>
</organism>
<reference evidence="2" key="1">
    <citation type="submission" date="2011-12" db="EMBL/GenBank/DDBJ databases">
        <title>Complete sequence of Clostridium clariflavum DSM 19732.</title>
        <authorList>
            <consortium name="US DOE Joint Genome Institute"/>
            <person name="Lucas S."/>
            <person name="Han J."/>
            <person name="Lapidus A."/>
            <person name="Cheng J.-F."/>
            <person name="Goodwin L."/>
            <person name="Pitluck S."/>
            <person name="Peters L."/>
            <person name="Teshima H."/>
            <person name="Detter J.C."/>
            <person name="Han C."/>
            <person name="Tapia R."/>
            <person name="Land M."/>
            <person name="Hauser L."/>
            <person name="Kyrpides N."/>
            <person name="Ivanova N."/>
            <person name="Pagani I."/>
            <person name="Kitzmiller T."/>
            <person name="Lynd L."/>
            <person name="Izquierdo J."/>
            <person name="Woyke T."/>
        </authorList>
    </citation>
    <scope>NUCLEOTIDE SEQUENCE [LARGE SCALE GENOMIC DNA]</scope>
    <source>
        <strain evidence="2">DSM 19732 / NBRC 101661 / EBR45</strain>
    </source>
</reference>
<dbReference type="Proteomes" id="UP000005435">
    <property type="component" value="Chromosome"/>
</dbReference>
<sequence precursor="true">MQNITALREGVLLLTGILQIGEYVLNSKSVEADDYIQVIENPNEKGNYRHVLKIGFNLNERNVGYRGIEYEEFSDKKIVKYAYKKGSARGGDITPTSKYTDPSKTLNKIMISLNDILKNSNPSYEEFTIFKNIYEYISSNQEKIENEISEKIKSITLEKGESFIITLSLFENENERYMGDFNIIKDRLGKISNEQYFNKYGTTSKGIGICYYCKQKTEVFGFVNTYNSYTVDKIGFVSGGFKQENAWKNYPVCGSCAQKLEQGKKYLRENLSSRFSGFNYFVIPKAVIRDKEDEKEFIKTLEEFEKNKNFSTEKDTRQNLLASERDFLDIMKDSKNFLNYNMLIYKEEQSGSVFRILLYIEDIVPSKVKNILKIKDKIDDIDLFRNLPGKDNSTYDLKFGFDKIRTFFPNNKTEGNFDKSFLEILNNVFTYKKISYKFLLNRMISKIRSAFVNEEYIDALVLQALMSILFIEKLNLFSDKEKGVQKIMIEKTEKNKKYLDFFENESYKDAFDSDYKKAVFLTGVLTEKLLNIQYDERKSKPFYSRLNGLKLDRKLVKRIFSEAVNKLNEYNKNYYKELEYLIGMYMLGEEADKNISNDDISFYFVLGMTLAKHFKEEKKDGEDVEP</sequence>
<evidence type="ECO:0000313" key="2">
    <source>
        <dbReference type="Proteomes" id="UP000005435"/>
    </source>
</evidence>
<gene>
    <name evidence="1" type="ordered locus">Clocl_2179</name>
</gene>
<dbReference type="InterPro" id="IPR013389">
    <property type="entry name" value="CRISPR-assoc_prot_Cas8b"/>
</dbReference>
<dbReference type="AlphaFoldDB" id="G8LX81"/>
<dbReference type="Pfam" id="PF09484">
    <property type="entry name" value="Cas_TM1802"/>
    <property type="match status" value="1"/>
</dbReference>
<dbReference type="KEGG" id="ccl:Clocl_2179"/>
<dbReference type="NCBIfam" id="TIGR02556">
    <property type="entry name" value="cas_TM1802"/>
    <property type="match status" value="1"/>
</dbReference>
<reference evidence="1 2" key="2">
    <citation type="journal article" date="2012" name="Stand. Genomic Sci.">
        <title>Complete Genome Sequence of Clostridium clariflavum DSM 19732.</title>
        <authorList>
            <person name="Izquierdo J.A."/>
            <person name="Goodwin L."/>
            <person name="Davenport K.W."/>
            <person name="Teshima H."/>
            <person name="Bruce D."/>
            <person name="Detter C."/>
            <person name="Tapia R."/>
            <person name="Han S."/>
            <person name="Land M."/>
            <person name="Hauser L."/>
            <person name="Jeffries C.D."/>
            <person name="Han J."/>
            <person name="Pitluck S."/>
            <person name="Nolan M."/>
            <person name="Chen A."/>
            <person name="Huntemann M."/>
            <person name="Mavromatis K."/>
            <person name="Mikhailova N."/>
            <person name="Liolios K."/>
            <person name="Woyke T."/>
            <person name="Lynd L.R."/>
        </authorList>
    </citation>
    <scope>NUCLEOTIDE SEQUENCE [LARGE SCALE GENOMIC DNA]</scope>
    <source>
        <strain evidence="2">DSM 19732 / NBRC 101661 / EBR45</strain>
    </source>
</reference>